<organism evidence="2 3">
    <name type="scientific">Streptomyces chattanoogensis</name>
    <dbReference type="NCBI Taxonomy" id="66876"/>
    <lineage>
        <taxon>Bacteria</taxon>
        <taxon>Bacillati</taxon>
        <taxon>Actinomycetota</taxon>
        <taxon>Actinomycetes</taxon>
        <taxon>Kitasatosporales</taxon>
        <taxon>Streptomycetaceae</taxon>
        <taxon>Streptomyces</taxon>
    </lineage>
</organism>
<dbReference type="PROSITE" id="PS51257">
    <property type="entry name" value="PROKAR_LIPOPROTEIN"/>
    <property type="match status" value="1"/>
</dbReference>
<evidence type="ECO:0000313" key="3">
    <source>
        <dbReference type="Proteomes" id="UP000037982"/>
    </source>
</evidence>
<gene>
    <name evidence="2" type="ORF">ADL29_37565</name>
</gene>
<evidence type="ECO:0000256" key="1">
    <source>
        <dbReference type="SAM" id="MobiDB-lite"/>
    </source>
</evidence>
<evidence type="ECO:0000313" key="2">
    <source>
        <dbReference type="EMBL" id="KPC58889.1"/>
    </source>
</evidence>
<protein>
    <recommendedName>
        <fullName evidence="4">Lipoprotein</fullName>
    </recommendedName>
</protein>
<keyword evidence="3" id="KW-1185">Reference proteome</keyword>
<name>A0A0N0GV22_9ACTN</name>
<accession>A0A0N0GV22</accession>
<feature type="compositionally biased region" description="Basic and acidic residues" evidence="1">
    <location>
        <begin position="49"/>
        <end position="62"/>
    </location>
</feature>
<evidence type="ECO:0008006" key="4">
    <source>
        <dbReference type="Google" id="ProtNLM"/>
    </source>
</evidence>
<sequence length="218" mass="22936">MEIFTVRHIAATTALVSAALLLTACTDNEKKDSAGGQDASASASATPGDGKKNDDGQDDPKNENTTAPASARPTTPSGENGGDGQGGECEIVQDGHQLMQVDQVEGADNHVIAYDATRRCHLTKPGTGAPLFRTPGAKALQYPISDKLTMNIITGDGLKRTDIGNDLHRGISHLKTCAPTQGWQQPSGGGAKEYCHGGSFYDVQLKEGKIVNMYEIVK</sequence>
<feature type="region of interest" description="Disordered" evidence="1">
    <location>
        <begin position="29"/>
        <end position="89"/>
    </location>
</feature>
<feature type="compositionally biased region" description="Low complexity" evidence="1">
    <location>
        <begin position="34"/>
        <end position="48"/>
    </location>
</feature>
<proteinExistence type="predicted"/>
<comment type="caution">
    <text evidence="2">The sequence shown here is derived from an EMBL/GenBank/DDBJ whole genome shotgun (WGS) entry which is preliminary data.</text>
</comment>
<dbReference type="EMBL" id="LGKG01000196">
    <property type="protein sequence ID" value="KPC58889.1"/>
    <property type="molecule type" value="Genomic_DNA"/>
</dbReference>
<reference evidence="3" key="1">
    <citation type="submission" date="2015-07" db="EMBL/GenBank/DDBJ databases">
        <authorList>
            <person name="Ju K.-S."/>
            <person name="Doroghazi J.R."/>
            <person name="Metcalf W.W."/>
        </authorList>
    </citation>
    <scope>NUCLEOTIDE SEQUENCE [LARGE SCALE GENOMIC DNA]</scope>
    <source>
        <strain evidence="3">NRRL ISP-5002</strain>
    </source>
</reference>
<dbReference type="Proteomes" id="UP000037982">
    <property type="component" value="Unassembled WGS sequence"/>
</dbReference>
<dbReference type="AlphaFoldDB" id="A0A0N0GV22"/>
<feature type="compositionally biased region" description="Low complexity" evidence="1">
    <location>
        <begin position="65"/>
        <end position="78"/>
    </location>
</feature>
<dbReference type="PATRIC" id="fig|66876.3.peg.8260"/>